<dbReference type="GO" id="GO:1904680">
    <property type="term" value="F:peptide transmembrane transporter activity"/>
    <property type="evidence" value="ECO:0007669"/>
    <property type="project" value="TreeGrafter"/>
</dbReference>
<reference evidence="6 7" key="1">
    <citation type="submission" date="2020-02" db="EMBL/GenBank/DDBJ databases">
        <title>Genomic and physiological characterization of two novel Nitrospinaceae genera.</title>
        <authorList>
            <person name="Mueller A.J."/>
            <person name="Jung M.-Y."/>
            <person name="Strachan C.R."/>
            <person name="Herbold C.W."/>
            <person name="Kirkegaard R.H."/>
            <person name="Daims H."/>
        </authorList>
    </citation>
    <scope>NUCLEOTIDE SEQUENCE [LARGE SCALE GENOMIC DNA]</scope>
    <source>
        <strain evidence="6">EB</strain>
    </source>
</reference>
<dbReference type="SUPFAM" id="SSF53850">
    <property type="entry name" value="Periplasmic binding protein-like II"/>
    <property type="match status" value="2"/>
</dbReference>
<keyword evidence="4" id="KW-0472">Membrane</keyword>
<keyword evidence="3" id="KW-0732">Signal</keyword>
<proteinExistence type="inferred from homology"/>
<evidence type="ECO:0000259" key="5">
    <source>
        <dbReference type="Pfam" id="PF00496"/>
    </source>
</evidence>
<keyword evidence="4" id="KW-1133">Transmembrane helix</keyword>
<dbReference type="GO" id="GO:0030288">
    <property type="term" value="C:outer membrane-bounded periplasmic space"/>
    <property type="evidence" value="ECO:0007669"/>
    <property type="project" value="UniProtKB-ARBA"/>
</dbReference>
<evidence type="ECO:0000256" key="2">
    <source>
        <dbReference type="ARBA" id="ARBA00022448"/>
    </source>
</evidence>
<dbReference type="Gene3D" id="3.10.105.10">
    <property type="entry name" value="Dipeptide-binding Protein, Domain 3"/>
    <property type="match status" value="1"/>
</dbReference>
<keyword evidence="2" id="KW-0813">Transport</keyword>
<dbReference type="PANTHER" id="PTHR30290:SF9">
    <property type="entry name" value="OLIGOPEPTIDE-BINDING PROTEIN APPA"/>
    <property type="match status" value="1"/>
</dbReference>
<organism evidence="6 7">
    <name type="scientific">Candidatus Nitronauta litoralis</name>
    <dbReference type="NCBI Taxonomy" id="2705533"/>
    <lineage>
        <taxon>Bacteria</taxon>
        <taxon>Pseudomonadati</taxon>
        <taxon>Nitrospinota/Tectimicrobiota group</taxon>
        <taxon>Nitrospinota</taxon>
        <taxon>Nitrospinia</taxon>
        <taxon>Nitrospinales</taxon>
        <taxon>Nitrospinaceae</taxon>
        <taxon>Candidatus Nitronauta</taxon>
    </lineage>
</organism>
<sequence>MLIKKILIWTPILLVAILLQSFFWVPTYDDQATGNPKRLLRYIEATTGDARILNPILSADSASSDINERVFDGLLDLDDQLRLRPRLAKSWEQFEEAYLIWNPSWEHPDIKTPKQLARQLIRHLKVNKGWRSNLKKVEVIKRDASEGKIKVTERDAEGRPVLENGKPKRKSVDYKIESPLVINFTLKTIDQDFFKPIQNFLGQEYFDSFPYQHFIRAKNNSNQLQLESQYQELLQVTEHNPVIIFDLKENIRFHDGHVFDSGDVLFTYESIMDPSNLSPRRSDYEPVKKAEPLGPHQIKFTYKRLFSPAINAWTMGILPEHLLNKNVLEKEAKAKGLIGKDAAAFTLQDTTFNRHPIGTGPFRFVEWQSDELIRLERNPDYWDGPPEFEEFVMRVIPDALTRELEFYAGAVDNYDVEPYQVKRLANDPRYQSFSTVGFNYSYIGYNLRKPLFKDPEVRRALGMALDVEKIIKYVIYEQGERVTGPYPKITDWYDPSVKPLPYDPEGAIEILNRLGWEKNADGWLEKDGKEFEFNLITNNGNPSRKAILTVVQNQWRKIGIKCNTQLFEWAVFLKDFVNSMKFDALILGWSMGIDPDLYQLWHSSQTGPRQLNFVGFENEKADELIVRIRQEYDHDRQIEMAHKLHALIAKEQPYTFLFVGKAARLLDKKLVIVDQNPDGTESYRKITPVKGGNIRYYFNQWRKLPKAPEFAASQ</sequence>
<protein>
    <submittedName>
        <fullName evidence="6">Peptide ABC transporter substrate-binding protein</fullName>
    </submittedName>
</protein>
<accession>A0A7T0BYZ2</accession>
<comment type="similarity">
    <text evidence="1">Belongs to the bacterial solute-binding protein 5 family.</text>
</comment>
<dbReference type="InterPro" id="IPR030678">
    <property type="entry name" value="Peptide/Ni-bd"/>
</dbReference>
<feature type="domain" description="Solute-binding protein family 5" evidence="5">
    <location>
        <begin position="236"/>
        <end position="605"/>
    </location>
</feature>
<evidence type="ECO:0000313" key="7">
    <source>
        <dbReference type="Proteomes" id="UP000594688"/>
    </source>
</evidence>
<dbReference type="KEGG" id="nli:G3M70_17215"/>
<dbReference type="AlphaFoldDB" id="A0A7T0BYZ2"/>
<dbReference type="InterPro" id="IPR000914">
    <property type="entry name" value="SBP_5_dom"/>
</dbReference>
<gene>
    <name evidence="6" type="ORF">G3M70_17215</name>
</gene>
<evidence type="ECO:0000256" key="1">
    <source>
        <dbReference type="ARBA" id="ARBA00005695"/>
    </source>
</evidence>
<dbReference type="Gene3D" id="3.90.76.10">
    <property type="entry name" value="Dipeptide-binding Protein, Domain 1"/>
    <property type="match status" value="2"/>
</dbReference>
<evidence type="ECO:0000313" key="6">
    <source>
        <dbReference type="EMBL" id="QPJ63519.1"/>
    </source>
</evidence>
<dbReference type="InterPro" id="IPR039424">
    <property type="entry name" value="SBP_5"/>
</dbReference>
<dbReference type="EMBL" id="CP048685">
    <property type="protein sequence ID" value="QPJ63519.1"/>
    <property type="molecule type" value="Genomic_DNA"/>
</dbReference>
<dbReference type="Pfam" id="PF00496">
    <property type="entry name" value="SBP_bac_5"/>
    <property type="match status" value="1"/>
</dbReference>
<keyword evidence="4" id="KW-0812">Transmembrane</keyword>
<name>A0A7T0BYZ2_9BACT</name>
<dbReference type="Proteomes" id="UP000594688">
    <property type="component" value="Chromosome"/>
</dbReference>
<dbReference type="PIRSF" id="PIRSF002741">
    <property type="entry name" value="MppA"/>
    <property type="match status" value="1"/>
</dbReference>
<dbReference type="Gene3D" id="3.40.190.10">
    <property type="entry name" value="Periplasmic binding protein-like II"/>
    <property type="match status" value="2"/>
</dbReference>
<dbReference type="GO" id="GO:0015833">
    <property type="term" value="P:peptide transport"/>
    <property type="evidence" value="ECO:0007669"/>
    <property type="project" value="TreeGrafter"/>
</dbReference>
<evidence type="ECO:0000256" key="4">
    <source>
        <dbReference type="SAM" id="Phobius"/>
    </source>
</evidence>
<dbReference type="GO" id="GO:0043190">
    <property type="term" value="C:ATP-binding cassette (ABC) transporter complex"/>
    <property type="evidence" value="ECO:0007669"/>
    <property type="project" value="InterPro"/>
</dbReference>
<evidence type="ECO:0000256" key="3">
    <source>
        <dbReference type="ARBA" id="ARBA00022729"/>
    </source>
</evidence>
<dbReference type="PANTHER" id="PTHR30290">
    <property type="entry name" value="PERIPLASMIC BINDING COMPONENT OF ABC TRANSPORTER"/>
    <property type="match status" value="1"/>
</dbReference>
<feature type="transmembrane region" description="Helical" evidence="4">
    <location>
        <begin position="7"/>
        <end position="25"/>
    </location>
</feature>